<name>A0A9P5U0Q1_9AGAR</name>
<gene>
    <name evidence="2" type="ORF">BDP27DRAFT_1428290</name>
</gene>
<comment type="caution">
    <text evidence="2">The sequence shown here is derived from an EMBL/GenBank/DDBJ whole genome shotgun (WGS) entry which is preliminary data.</text>
</comment>
<proteinExistence type="predicted"/>
<dbReference type="Proteomes" id="UP000772434">
    <property type="component" value="Unassembled WGS sequence"/>
</dbReference>
<keyword evidence="3" id="KW-1185">Reference proteome</keyword>
<dbReference type="AlphaFoldDB" id="A0A9P5U0Q1"/>
<evidence type="ECO:0000313" key="2">
    <source>
        <dbReference type="EMBL" id="KAF9062086.1"/>
    </source>
</evidence>
<accession>A0A9P5U0Q1</accession>
<organism evidence="2 3">
    <name type="scientific">Rhodocollybia butyracea</name>
    <dbReference type="NCBI Taxonomy" id="206335"/>
    <lineage>
        <taxon>Eukaryota</taxon>
        <taxon>Fungi</taxon>
        <taxon>Dikarya</taxon>
        <taxon>Basidiomycota</taxon>
        <taxon>Agaricomycotina</taxon>
        <taxon>Agaricomycetes</taxon>
        <taxon>Agaricomycetidae</taxon>
        <taxon>Agaricales</taxon>
        <taxon>Marasmiineae</taxon>
        <taxon>Omphalotaceae</taxon>
        <taxon>Rhodocollybia</taxon>
    </lineage>
</organism>
<evidence type="ECO:0000313" key="3">
    <source>
        <dbReference type="Proteomes" id="UP000772434"/>
    </source>
</evidence>
<feature type="region of interest" description="Disordered" evidence="1">
    <location>
        <begin position="1"/>
        <end position="43"/>
    </location>
</feature>
<reference evidence="2" key="1">
    <citation type="submission" date="2020-11" db="EMBL/GenBank/DDBJ databases">
        <authorList>
            <consortium name="DOE Joint Genome Institute"/>
            <person name="Ahrendt S."/>
            <person name="Riley R."/>
            <person name="Andreopoulos W."/>
            <person name="Labutti K."/>
            <person name="Pangilinan J."/>
            <person name="Ruiz-Duenas F.J."/>
            <person name="Barrasa J.M."/>
            <person name="Sanchez-Garcia M."/>
            <person name="Camarero S."/>
            <person name="Miyauchi S."/>
            <person name="Serrano A."/>
            <person name="Linde D."/>
            <person name="Babiker R."/>
            <person name="Drula E."/>
            <person name="Ayuso-Fernandez I."/>
            <person name="Pacheco R."/>
            <person name="Padilla G."/>
            <person name="Ferreira P."/>
            <person name="Barriuso J."/>
            <person name="Kellner H."/>
            <person name="Castanera R."/>
            <person name="Alfaro M."/>
            <person name="Ramirez L."/>
            <person name="Pisabarro A.G."/>
            <person name="Kuo A."/>
            <person name="Tritt A."/>
            <person name="Lipzen A."/>
            <person name="He G."/>
            <person name="Yan M."/>
            <person name="Ng V."/>
            <person name="Cullen D."/>
            <person name="Martin F."/>
            <person name="Rosso M.-N."/>
            <person name="Henrissat B."/>
            <person name="Hibbett D."/>
            <person name="Martinez A.T."/>
            <person name="Grigoriev I.V."/>
        </authorList>
    </citation>
    <scope>NUCLEOTIDE SEQUENCE</scope>
    <source>
        <strain evidence="2">AH 40177</strain>
    </source>
</reference>
<evidence type="ECO:0000256" key="1">
    <source>
        <dbReference type="SAM" id="MobiDB-lite"/>
    </source>
</evidence>
<protein>
    <submittedName>
        <fullName evidence="2">Uncharacterized protein</fullName>
    </submittedName>
</protein>
<dbReference type="EMBL" id="JADNRY010000182">
    <property type="protein sequence ID" value="KAF9062086.1"/>
    <property type="molecule type" value="Genomic_DNA"/>
</dbReference>
<sequence length="146" mass="16433">MSSPDFQYNPWGPTQPLNTISMDEGLLPEHPQSPNSASMDEGVVPRAAPAPWTFFAYAQVSTNRAGTRRIPTTLKEGYRDTVQDQKWDLKNLRSLQNEKITQLKAELAASDGNLRDARESIRKVVTRIDIFFYTDRTPSYAGISIT</sequence>